<protein>
    <submittedName>
        <fullName evidence="2">Uncharacterized protein</fullName>
    </submittedName>
</protein>
<evidence type="ECO:0000256" key="1">
    <source>
        <dbReference type="SAM" id="MobiDB-lite"/>
    </source>
</evidence>
<dbReference type="Proteomes" id="UP001221757">
    <property type="component" value="Unassembled WGS sequence"/>
</dbReference>
<feature type="compositionally biased region" description="Low complexity" evidence="1">
    <location>
        <begin position="7"/>
        <end position="21"/>
    </location>
</feature>
<organism evidence="2 3">
    <name type="scientific">Mycena rosella</name>
    <name type="common">Pink bonnet</name>
    <name type="synonym">Agaricus rosellus</name>
    <dbReference type="NCBI Taxonomy" id="1033263"/>
    <lineage>
        <taxon>Eukaryota</taxon>
        <taxon>Fungi</taxon>
        <taxon>Dikarya</taxon>
        <taxon>Basidiomycota</taxon>
        <taxon>Agaricomycotina</taxon>
        <taxon>Agaricomycetes</taxon>
        <taxon>Agaricomycetidae</taxon>
        <taxon>Agaricales</taxon>
        <taxon>Marasmiineae</taxon>
        <taxon>Mycenaceae</taxon>
        <taxon>Mycena</taxon>
    </lineage>
</organism>
<comment type="caution">
    <text evidence="2">The sequence shown here is derived from an EMBL/GenBank/DDBJ whole genome shotgun (WGS) entry which is preliminary data.</text>
</comment>
<dbReference type="AlphaFoldDB" id="A0AAD7CN44"/>
<feature type="region of interest" description="Disordered" evidence="1">
    <location>
        <begin position="1"/>
        <end position="58"/>
    </location>
</feature>
<dbReference type="EMBL" id="JARKIE010000324">
    <property type="protein sequence ID" value="KAJ7654253.1"/>
    <property type="molecule type" value="Genomic_DNA"/>
</dbReference>
<proteinExistence type="predicted"/>
<accession>A0AAD7CN44</accession>
<reference evidence="2" key="1">
    <citation type="submission" date="2023-03" db="EMBL/GenBank/DDBJ databases">
        <title>Massive genome expansion in bonnet fungi (Mycena s.s.) driven by repeated elements and novel gene families across ecological guilds.</title>
        <authorList>
            <consortium name="Lawrence Berkeley National Laboratory"/>
            <person name="Harder C.B."/>
            <person name="Miyauchi S."/>
            <person name="Viragh M."/>
            <person name="Kuo A."/>
            <person name="Thoen E."/>
            <person name="Andreopoulos B."/>
            <person name="Lu D."/>
            <person name="Skrede I."/>
            <person name="Drula E."/>
            <person name="Henrissat B."/>
            <person name="Morin E."/>
            <person name="Kohler A."/>
            <person name="Barry K."/>
            <person name="LaButti K."/>
            <person name="Morin E."/>
            <person name="Salamov A."/>
            <person name="Lipzen A."/>
            <person name="Mereny Z."/>
            <person name="Hegedus B."/>
            <person name="Baldrian P."/>
            <person name="Stursova M."/>
            <person name="Weitz H."/>
            <person name="Taylor A."/>
            <person name="Grigoriev I.V."/>
            <person name="Nagy L.G."/>
            <person name="Martin F."/>
            <person name="Kauserud H."/>
        </authorList>
    </citation>
    <scope>NUCLEOTIDE SEQUENCE</scope>
    <source>
        <strain evidence="2">CBHHK067</strain>
    </source>
</reference>
<sequence length="247" mass="26425">MPLAVPSCPTCSTRRASCSRRWNGRAGSARRTSTRGESPRKRGVGASSPGRLRTRSPPTPFSVLPASFALHTAAPAPPYALLSCFVALTAPSPRRRIRGGSSPDASACVVIRVLGVDTQPEKVKGHVKIHITIRVVVARATPLSRIRSSRRTPTVTQRWGPLIGTQWAGRAPRLIQRSRLEYPFPSVRARYASGSAQELDEEIGIDGAVVCVRAHCVIVRVRTSASTSASADPKPKPKPLAGTASSR</sequence>
<evidence type="ECO:0000313" key="3">
    <source>
        <dbReference type="Proteomes" id="UP001221757"/>
    </source>
</evidence>
<evidence type="ECO:0000313" key="2">
    <source>
        <dbReference type="EMBL" id="KAJ7654253.1"/>
    </source>
</evidence>
<gene>
    <name evidence="2" type="ORF">B0H17DRAFT_1214414</name>
</gene>
<name>A0AAD7CN44_MYCRO</name>
<feature type="region of interest" description="Disordered" evidence="1">
    <location>
        <begin position="225"/>
        <end position="247"/>
    </location>
</feature>
<keyword evidence="3" id="KW-1185">Reference proteome</keyword>